<gene>
    <name evidence="2" type="ORF">D623_10025244</name>
</gene>
<dbReference type="GO" id="GO:0043596">
    <property type="term" value="C:nuclear replication fork"/>
    <property type="evidence" value="ECO:0007669"/>
    <property type="project" value="TreeGrafter"/>
</dbReference>
<dbReference type="InterPro" id="IPR029425">
    <property type="entry name" value="MMS22L_N"/>
</dbReference>
<dbReference type="PANTHER" id="PTHR28547:SF1">
    <property type="entry name" value="PROTEIN MMS22-LIKE"/>
    <property type="match status" value="1"/>
</dbReference>
<evidence type="ECO:0000259" key="1">
    <source>
        <dbReference type="Pfam" id="PF14910"/>
    </source>
</evidence>
<evidence type="ECO:0000313" key="2">
    <source>
        <dbReference type="EMBL" id="EPQ10946.1"/>
    </source>
</evidence>
<keyword evidence="3" id="KW-1185">Reference proteome</keyword>
<sequence length="596" mass="67406">MDNCSAASTYLTDSLELELGTEWCKPPCFSCAFDNRGGGKHFSGESYLASGALKREYLKDFEGEGELSCYLMFSYFTAASVGHRQQLYNLETLLPASCDFGKISTLHCKADNIRQQCVTFLHYVKVFIVRFLTVQNTENHGPVHPYEVLEAQLPSLLVDELHGLLLYIGHLSELPSINPGAFISQNQIQPFWNWLNKLLKTLFETSSEQRRPVPAIQSRDPLGFSWWIITHVASLYQFDRHGAPDEMRQMESNWNFVEELLKRSINVQSSSFSISWLPLKGLTNIIKSPLSMLEMVKTCCCDKQDYDLCKSRSSYTIFLCILAKVVKKAMKNNSPHPWKQVKGRIYSKFHQKRMEELTVVGLQNFFNLFLLLAAVAEVEDVASRVLDLLNFLKPTLKTSPLIWKGQAAFLLMYTQKNVDIGVLAEKFSDAFQAKAREFLVSKNDEMGQRQTLWTLLSIYIDGVQEVFETSQCLHPSHEKLLNDGFSMLLPACQEPELRTVLHFLQAVLARIRPNTTSTARLSGHWDHQLIPGWSGAQALGKWVLETSPPCVCAGSATDGTRCLLRPLKRVPLLPLLLELEALMEAVGRSRDLPALA</sequence>
<dbReference type="Pfam" id="PF14910">
    <property type="entry name" value="MMS22L_N"/>
    <property type="match status" value="2"/>
</dbReference>
<feature type="domain" description="Protein MMS22-like N-terminal" evidence="1">
    <location>
        <begin position="270"/>
        <end position="513"/>
    </location>
</feature>
<dbReference type="AlphaFoldDB" id="S7N1U7"/>
<proteinExistence type="predicted"/>
<evidence type="ECO:0000313" key="3">
    <source>
        <dbReference type="Proteomes" id="UP000052978"/>
    </source>
</evidence>
<dbReference type="EMBL" id="KE163131">
    <property type="protein sequence ID" value="EPQ10946.1"/>
    <property type="molecule type" value="Genomic_DNA"/>
</dbReference>
<dbReference type="Proteomes" id="UP000052978">
    <property type="component" value="Unassembled WGS sequence"/>
</dbReference>
<accession>S7N1U7</accession>
<name>S7N1U7_MYOBR</name>
<dbReference type="GO" id="GO:0000724">
    <property type="term" value="P:double-strand break repair via homologous recombination"/>
    <property type="evidence" value="ECO:0007669"/>
    <property type="project" value="InterPro"/>
</dbReference>
<reference evidence="2 3" key="1">
    <citation type="journal article" date="2013" name="Nat. Commun.">
        <title>Genome analysis reveals insights into physiology and longevity of the Brandt's bat Myotis brandtii.</title>
        <authorList>
            <person name="Seim I."/>
            <person name="Fang X."/>
            <person name="Xiong Z."/>
            <person name="Lobanov A.V."/>
            <person name="Huang Z."/>
            <person name="Ma S."/>
            <person name="Feng Y."/>
            <person name="Turanov A.A."/>
            <person name="Zhu Y."/>
            <person name="Lenz T.L."/>
            <person name="Gerashchenko M.V."/>
            <person name="Fan D."/>
            <person name="Hee Yim S."/>
            <person name="Yao X."/>
            <person name="Jordan D."/>
            <person name="Xiong Y."/>
            <person name="Ma Y."/>
            <person name="Lyapunov A.N."/>
            <person name="Chen G."/>
            <person name="Kulakova O.I."/>
            <person name="Sun Y."/>
            <person name="Lee S.G."/>
            <person name="Bronson R.T."/>
            <person name="Moskalev A.A."/>
            <person name="Sunyaev S.R."/>
            <person name="Zhang G."/>
            <person name="Krogh A."/>
            <person name="Wang J."/>
            <person name="Gladyshev V.N."/>
        </authorList>
    </citation>
    <scope>NUCLEOTIDE SEQUENCE [LARGE SCALE GENOMIC DNA]</scope>
</reference>
<dbReference type="InterPro" id="IPR042320">
    <property type="entry name" value="MMS22-like"/>
</dbReference>
<protein>
    <submittedName>
        <fullName evidence="2">Protein MMS22</fullName>
    </submittedName>
</protein>
<dbReference type="GO" id="GO:0031297">
    <property type="term" value="P:replication fork processing"/>
    <property type="evidence" value="ECO:0007669"/>
    <property type="project" value="InterPro"/>
</dbReference>
<dbReference type="PANTHER" id="PTHR28547">
    <property type="entry name" value="PROTEIN MMS22-LIKE"/>
    <property type="match status" value="1"/>
</dbReference>
<feature type="domain" description="Protein MMS22-like N-terminal" evidence="1">
    <location>
        <begin position="26"/>
        <end position="189"/>
    </location>
</feature>
<organism evidence="2 3">
    <name type="scientific">Myotis brandtii</name>
    <name type="common">Brandt's bat</name>
    <dbReference type="NCBI Taxonomy" id="109478"/>
    <lineage>
        <taxon>Eukaryota</taxon>
        <taxon>Metazoa</taxon>
        <taxon>Chordata</taxon>
        <taxon>Craniata</taxon>
        <taxon>Vertebrata</taxon>
        <taxon>Euteleostomi</taxon>
        <taxon>Mammalia</taxon>
        <taxon>Eutheria</taxon>
        <taxon>Laurasiatheria</taxon>
        <taxon>Chiroptera</taxon>
        <taxon>Yangochiroptera</taxon>
        <taxon>Vespertilionidae</taxon>
        <taxon>Myotis</taxon>
    </lineage>
</organism>